<organism evidence="2 3">
    <name type="scientific">Pseudopithomyces chartarum</name>
    <dbReference type="NCBI Taxonomy" id="1892770"/>
    <lineage>
        <taxon>Eukaryota</taxon>
        <taxon>Fungi</taxon>
        <taxon>Dikarya</taxon>
        <taxon>Ascomycota</taxon>
        <taxon>Pezizomycotina</taxon>
        <taxon>Dothideomycetes</taxon>
        <taxon>Pleosporomycetidae</taxon>
        <taxon>Pleosporales</taxon>
        <taxon>Massarineae</taxon>
        <taxon>Didymosphaeriaceae</taxon>
        <taxon>Pseudopithomyces</taxon>
    </lineage>
</organism>
<feature type="compositionally biased region" description="Acidic residues" evidence="1">
    <location>
        <begin position="104"/>
        <end position="135"/>
    </location>
</feature>
<name>A0AAN6RIK8_9PLEO</name>
<dbReference type="EMBL" id="WVTA01000007">
    <property type="protein sequence ID" value="KAK3208537.1"/>
    <property type="molecule type" value="Genomic_DNA"/>
</dbReference>
<comment type="caution">
    <text evidence="2">The sequence shown here is derived from an EMBL/GenBank/DDBJ whole genome shotgun (WGS) entry which is preliminary data.</text>
</comment>
<proteinExistence type="predicted"/>
<feature type="region of interest" description="Disordered" evidence="1">
    <location>
        <begin position="79"/>
        <end position="139"/>
    </location>
</feature>
<protein>
    <submittedName>
        <fullName evidence="2">Uncharacterized protein</fullName>
    </submittedName>
</protein>
<evidence type="ECO:0000313" key="2">
    <source>
        <dbReference type="EMBL" id="KAK3208537.1"/>
    </source>
</evidence>
<keyword evidence="3" id="KW-1185">Reference proteome</keyword>
<accession>A0AAN6RIK8</accession>
<gene>
    <name evidence="2" type="ORF">GRF29_77g1000491</name>
</gene>
<sequence length="430" mass="48622">MFKPHVLRRSFSLFRRAPTSAAVRSAAHDGHPAIRVQRVRIRQRLFTKARLAGTLVVAVGAWTVLDWLDEEVEDEQEIARPVRRVQPPHIPQEGASDRGGEREVTDEEEKEYDNGDDDDDNDDEDGEEEEEEDDSLIFFPTGFSRPRPRRFYKGSDPEWQTFARLAPDRQRLDKIRGELVSMVRDLATKNPRFGMLLGSIDAKKGHIWIEIKFPDGPPLEYERPGIELTEDLTLRKTTRTVHELHHKKLANILMPTNTLTSVLYDMKRRTLASWESLCNYTGLSESSHSQDVVKKLFVTPATSDHPIQTPVAPNAPALPSPTGTEKQAAPPSPANPALDKLGLSLPDPKQVPTMDLSYFRHTLRRNKKPMAIEPPRGTFIVSGLIEIIGDRAKMTLDVTSLYDPSIGKYVMLQARVRSMTQYKQKPRGGP</sequence>
<evidence type="ECO:0000256" key="1">
    <source>
        <dbReference type="SAM" id="MobiDB-lite"/>
    </source>
</evidence>
<dbReference type="AlphaFoldDB" id="A0AAN6RIK8"/>
<evidence type="ECO:0000313" key="3">
    <source>
        <dbReference type="Proteomes" id="UP001280581"/>
    </source>
</evidence>
<dbReference type="Proteomes" id="UP001280581">
    <property type="component" value="Unassembled WGS sequence"/>
</dbReference>
<reference evidence="2 3" key="1">
    <citation type="submission" date="2021-02" db="EMBL/GenBank/DDBJ databases">
        <title>Genome assembly of Pseudopithomyces chartarum.</title>
        <authorList>
            <person name="Jauregui R."/>
            <person name="Singh J."/>
            <person name="Voisey C."/>
        </authorList>
    </citation>
    <scope>NUCLEOTIDE SEQUENCE [LARGE SCALE GENOMIC DNA]</scope>
    <source>
        <strain evidence="2 3">AGR01</strain>
    </source>
</reference>
<feature type="region of interest" description="Disordered" evidence="1">
    <location>
        <begin position="303"/>
        <end position="346"/>
    </location>
</feature>